<feature type="signal peptide" evidence="1">
    <location>
        <begin position="1"/>
        <end position="26"/>
    </location>
</feature>
<keyword evidence="1" id="KW-0732">Signal</keyword>
<keyword evidence="3" id="KW-1185">Reference proteome</keyword>
<dbReference type="SUPFAM" id="SSF50370">
    <property type="entry name" value="Ricin B-like lectins"/>
    <property type="match status" value="1"/>
</dbReference>
<gene>
    <name evidence="2" type="ORF">Fcan01_01729</name>
</gene>
<evidence type="ECO:0000313" key="3">
    <source>
        <dbReference type="Proteomes" id="UP000198287"/>
    </source>
</evidence>
<reference evidence="2 3" key="1">
    <citation type="submission" date="2015-12" db="EMBL/GenBank/DDBJ databases">
        <title>The genome of Folsomia candida.</title>
        <authorList>
            <person name="Faddeeva A."/>
            <person name="Derks M.F."/>
            <person name="Anvar Y."/>
            <person name="Smit S."/>
            <person name="Van Straalen N."/>
            <person name="Roelofs D."/>
        </authorList>
    </citation>
    <scope>NUCLEOTIDE SEQUENCE [LARGE SCALE GENOMIC DNA]</scope>
    <source>
        <strain evidence="2 3">VU population</strain>
        <tissue evidence="2">Whole body</tissue>
    </source>
</reference>
<evidence type="ECO:0000256" key="1">
    <source>
        <dbReference type="SAM" id="SignalP"/>
    </source>
</evidence>
<sequence length="165" mass="18704">MGKIVIFLVTLQVIIFSTSTYLPVEGDVFVMQNIGDGGGIVRPNGYGKVCERLADIDSIWRLTPPYADRYKWIATINNFTGQELMTLHSIVPEEGHLVNKITYDDYPPFCFLMERELSVLPDSGYYIINHPRTNKCLTSYGSEVGTLFWLDCGNVGQHWAFIKTD</sequence>
<feature type="chain" id="PRO_5013302447" description="Ricin B lectin domain-containing protein" evidence="1">
    <location>
        <begin position="27"/>
        <end position="165"/>
    </location>
</feature>
<proteinExistence type="predicted"/>
<evidence type="ECO:0008006" key="4">
    <source>
        <dbReference type="Google" id="ProtNLM"/>
    </source>
</evidence>
<dbReference type="AlphaFoldDB" id="A0A226F2F1"/>
<dbReference type="InterPro" id="IPR035992">
    <property type="entry name" value="Ricin_B-like_lectins"/>
</dbReference>
<evidence type="ECO:0000313" key="2">
    <source>
        <dbReference type="EMBL" id="OXA63638.1"/>
    </source>
</evidence>
<dbReference type="EMBL" id="LNIX01000001">
    <property type="protein sequence ID" value="OXA63638.1"/>
    <property type="molecule type" value="Genomic_DNA"/>
</dbReference>
<name>A0A226F2F1_FOLCA</name>
<organism evidence="2 3">
    <name type="scientific">Folsomia candida</name>
    <name type="common">Springtail</name>
    <dbReference type="NCBI Taxonomy" id="158441"/>
    <lineage>
        <taxon>Eukaryota</taxon>
        <taxon>Metazoa</taxon>
        <taxon>Ecdysozoa</taxon>
        <taxon>Arthropoda</taxon>
        <taxon>Hexapoda</taxon>
        <taxon>Collembola</taxon>
        <taxon>Entomobryomorpha</taxon>
        <taxon>Isotomoidea</taxon>
        <taxon>Isotomidae</taxon>
        <taxon>Proisotominae</taxon>
        <taxon>Folsomia</taxon>
    </lineage>
</organism>
<protein>
    <recommendedName>
        <fullName evidence="4">Ricin B lectin domain-containing protein</fullName>
    </recommendedName>
</protein>
<dbReference type="Proteomes" id="UP000198287">
    <property type="component" value="Unassembled WGS sequence"/>
</dbReference>
<comment type="caution">
    <text evidence="2">The sequence shown here is derived from an EMBL/GenBank/DDBJ whole genome shotgun (WGS) entry which is preliminary data.</text>
</comment>
<accession>A0A226F2F1</accession>